<dbReference type="EMBL" id="KF147891">
    <property type="protein sequence ID" value="AGS81936.1"/>
    <property type="molecule type" value="Genomic_DNA"/>
</dbReference>
<sequence>MQKTCSKQPDEDVEYGIWLYNLRNCAVGKVRNIDVVPDAATRFAFDLGFGAQEFFDSMFDTSRFPITLSHCEVYYG</sequence>
<gene>
    <name evidence="1" type="ORF">PaBG_00052</name>
</gene>
<evidence type="ECO:0000313" key="2">
    <source>
        <dbReference type="Proteomes" id="UP000015545"/>
    </source>
</evidence>
<dbReference type="Proteomes" id="UP000015545">
    <property type="component" value="Segment"/>
</dbReference>
<proteinExistence type="predicted"/>
<organism evidence="1 2">
    <name type="scientific">Pseudomonas phage PaBG</name>
    <dbReference type="NCBI Taxonomy" id="1335230"/>
    <lineage>
        <taxon>Viruses</taxon>
        <taxon>Duplodnaviria</taxon>
        <taxon>Heunggongvirae</taxon>
        <taxon>Uroviricota</taxon>
        <taxon>Caudoviricetes</taxon>
        <taxon>Baikalvirus</taxon>
        <taxon>Baikalvirus PaBG</taxon>
    </lineage>
</organism>
<reference evidence="1 2" key="1">
    <citation type="journal article" date="2014" name="Genome Announc.">
        <title>Complete Genome Sequence of the Novel Giant Pseudomonas Phage PaBG.</title>
        <authorList>
            <person name="Sykilinda N.N."/>
            <person name="Bondar A.A."/>
            <person name="Gorshkova A.S."/>
            <person name="Kurochkina L.P."/>
            <person name="Kulikov E.E."/>
            <person name="Shneider M.M."/>
            <person name="Kadykov V.A."/>
            <person name="Solovjeva N.V."/>
            <person name="Kabilov M.R."/>
            <person name="Mesyanzhinov V.V."/>
            <person name="Vlassov V.V."/>
            <person name="Drukker V.V."/>
            <person name="Miroshnikov K.A."/>
        </authorList>
    </citation>
    <scope>NUCLEOTIDE SEQUENCE [LARGE SCALE GENOMIC DNA]</scope>
</reference>
<evidence type="ECO:0000313" key="1">
    <source>
        <dbReference type="EMBL" id="AGS81936.1"/>
    </source>
</evidence>
<name>S5WK84_9CAUD</name>
<keyword evidence="2" id="KW-1185">Reference proteome</keyword>
<protein>
    <submittedName>
        <fullName evidence="1">Uncharacterized protein</fullName>
    </submittedName>
</protein>
<accession>S5WK84</accession>